<dbReference type="Gene3D" id="3.30.565.10">
    <property type="entry name" value="Histidine kinase-like ATPase, C-terminal domain"/>
    <property type="match status" value="1"/>
</dbReference>
<dbReference type="EMBL" id="JTAI01000002">
    <property type="protein sequence ID" value="PPS98040.1"/>
    <property type="molecule type" value="Genomic_DNA"/>
</dbReference>
<protein>
    <submittedName>
        <fullName evidence="4">Histidine kinase-like ATPase domain containing-protein</fullName>
    </submittedName>
</protein>
<evidence type="ECO:0000259" key="1">
    <source>
        <dbReference type="Pfam" id="PF13020"/>
    </source>
</evidence>
<dbReference type="VEuPathDB" id="CryptoDB:CHUDEA8_1610"/>
<evidence type="ECO:0000259" key="2">
    <source>
        <dbReference type="Pfam" id="PF25794"/>
    </source>
</evidence>
<dbReference type="PANTHER" id="PTHR32387">
    <property type="entry name" value="WU:FJ29H11"/>
    <property type="match status" value="1"/>
</dbReference>
<keyword evidence="5" id="KW-1185">Reference proteome</keyword>
<dbReference type="Pfam" id="PF25794">
    <property type="entry name" value="SACS"/>
    <property type="match status" value="1"/>
</dbReference>
<dbReference type="SUPFAM" id="SSF55874">
    <property type="entry name" value="ATPase domain of HSP90 chaperone/DNA topoisomerase II/histidine kinase"/>
    <property type="match status" value="1"/>
</dbReference>
<dbReference type="Proteomes" id="UP000199752">
    <property type="component" value="Chromosome 8"/>
</dbReference>
<dbReference type="VEuPathDB" id="CryptoDB:Chro.80189"/>
<gene>
    <name evidence="3" type="ORF">CHUDEA8_1610</name>
    <name evidence="4" type="ORF">GY17_00000590</name>
</gene>
<dbReference type="PANTHER" id="PTHR32387:SF0">
    <property type="entry name" value="PROTEIN NO VEIN"/>
    <property type="match status" value="1"/>
</dbReference>
<proteinExistence type="predicted"/>
<dbReference type="Proteomes" id="UP001429100">
    <property type="component" value="Unassembled WGS sequence"/>
</dbReference>
<evidence type="ECO:0000313" key="5">
    <source>
        <dbReference type="Proteomes" id="UP001429100"/>
    </source>
</evidence>
<evidence type="ECO:0000313" key="3">
    <source>
        <dbReference type="EMBL" id="CUV07708.1"/>
    </source>
</evidence>
<feature type="domain" description="Sacsin/Nov" evidence="2">
    <location>
        <begin position="40"/>
        <end position="249"/>
    </location>
</feature>
<organism evidence="3">
    <name type="scientific">Cryptosporidium hominis</name>
    <dbReference type="NCBI Taxonomy" id="237895"/>
    <lineage>
        <taxon>Eukaryota</taxon>
        <taxon>Sar</taxon>
        <taxon>Alveolata</taxon>
        <taxon>Apicomplexa</taxon>
        <taxon>Conoidasida</taxon>
        <taxon>Coccidia</taxon>
        <taxon>Eucoccidiorida</taxon>
        <taxon>Eimeriorina</taxon>
        <taxon>Cryptosporidiidae</taxon>
        <taxon>Cryptosporidium</taxon>
    </lineage>
</organism>
<dbReference type="Pfam" id="PF13020">
    <property type="entry name" value="NOV_C"/>
    <property type="match status" value="1"/>
</dbReference>
<dbReference type="VEuPathDB" id="CryptoDB:GY17_00000590"/>
<reference evidence="4 5" key="1">
    <citation type="submission" date="2014-11" db="EMBL/GenBank/DDBJ databases">
        <title>Comparative genomic analysis of Cryptosporidium hominis reveals occurrence of genetic recombination in virulent subtypes.</title>
        <authorList>
            <person name="Guo Y."/>
            <person name="Tang K."/>
            <person name="Frace M."/>
            <person name="Li N."/>
            <person name="Roellig D.M."/>
            <person name="Sammons S."/>
            <person name="Knipe K."/>
            <person name="Rowe L."/>
            <person name="Feng Y."/>
            <person name="Xiao L."/>
        </authorList>
    </citation>
    <scope>NUCLEOTIDE SEQUENCE [LARGE SCALE GENOMIC DNA]</scope>
    <source>
        <strain evidence="4">30976</strain>
    </source>
</reference>
<dbReference type="VEuPathDB" id="CryptoDB:ChTU502y2012_388g0205"/>
<reference evidence="4 5" key="3">
    <citation type="submission" date="2017-10" db="EMBL/GenBank/DDBJ databases">
        <title>Consistent, comparative and evidence-based genome annotation and re-annotation for the closely-related species, Cryptosporidium parvum, C. hominis and C. tyzzeri.</title>
        <authorList>
            <person name="Baptista R.P."/>
            <person name="Li Y."/>
            <person name="Sateriale A."/>
            <person name="Striepen B."/>
            <person name="Kissinger J.C."/>
        </authorList>
    </citation>
    <scope>NUCLEOTIDE SEQUENCE [LARGE SCALE GENOMIC DNA]</scope>
    <source>
        <strain evidence="4">30976</strain>
    </source>
</reference>
<dbReference type="InterPro" id="IPR024975">
    <property type="entry name" value="NOV_C"/>
</dbReference>
<dbReference type="InterPro" id="IPR036890">
    <property type="entry name" value="HATPase_C_sf"/>
</dbReference>
<dbReference type="InterPro" id="IPR058210">
    <property type="entry name" value="SACS/Nov_dom"/>
</dbReference>
<dbReference type="InterPro" id="IPR052957">
    <property type="entry name" value="Auxin_embryo_med"/>
</dbReference>
<name>A0A0S4TKF2_CRYHO</name>
<dbReference type="EMBL" id="LN877954">
    <property type="protein sequence ID" value="CUV07708.1"/>
    <property type="molecule type" value="Genomic_DNA"/>
</dbReference>
<evidence type="ECO:0000313" key="4">
    <source>
        <dbReference type="EMBL" id="PPS98040.1"/>
    </source>
</evidence>
<sequence length="2119" mass="246127">MQNEQTKKHIQEIRESLFVSNKSQRDRQDRSIGILSNELYSSFGRVLLELLQNADDSNFNFNEIGGDIPQVYILLRWDCLVFHINEKGMTRENIESVCDIGNSSKKNSESRYFTGEKGIGYRSIFKITDNPCIFSGGYSIKFSSKPDEEIELSYIVPKWIEESDFPEVVKTIHSNISLYGTPWRFDNTRSEFGPKFIQSSRNLGTLHYLPFEKNMKQKFSSILSAIRNTFIHDILLFLRNIKSIVVDVEPRKDSDFCSFEKNTIYPLLRRRLTLNDLVSVPDISQSLGETFNLNEFKDDNLSSIKSFRFTKIEIAQFDDEDLDLNKGKLLRESLISSKYLIVDWEIPISEDQKLESSTLRDRATRSSTVWSIALPLFHSNLRLEIDKGERIINSSSFSFGSSTFGKHKRVTGKLFCTFPLNHRIYLPFHVNIQDLILTANREDAMADNIWNSTILDVIFKKQIPQFVASMINPKLSCSRKSCLINQKYSLFMSNLLTSKSLPLQTMQESSFDNNLKPFVLNTSEFIKFSWLPPKLDNQNQCQNYCTLSSICIDELVKKPVFMNIDGSFCDLDKISTNIQFNDLCIKNNTFHEGFCIFCNLHWNFLYMLSVHMRPVLHPSLIGGHMCMHFLCMRPLQMLQVLVAQIISSYNVKNLDILKIFLELKPLKFLESISDEELLILYSYLFPQKEGDVESLKEFEGISGLPIIPTRVGKRVSIEKSSIVKVYISDESFDSYFQEHCLQKYSEIIGKVCPFEFFSDKVYKIAPYRIKSMLNQDFKIEKITPSIFFKLIAEQVDLLLEKGWENAINSDIQKLLLKVTPLAIEEASIVEDDNRFLIKLPIVVQTYSPSFLKALLYNKDLPKSYANEEELLNKNKLARCSRMITSSLKCNRCKNETRENEVMVYPTSVALRMSQVSKSLTSLILLHSSWERSNKFSSKSYSNFDQLKTSNNNRKNVKDKTSINNSDKSFEYKGLTIVPPLWPPLVEWVFPKVSDRFHFVEISSDYIVQNSDNLNENDKDLAFRIFTNKFINLLEQWYVGCNFDRLPPKTDASPLSWMVDRNIYPISSSHCFYCKHLIYVMRAGAVIQIANEYSRRSYSSSFLNEILSSYPWIPISLYNDNYFSYYMSQINKEQIQDCDTVDFCEDLLLSRPSKLFIPKINKNLDGIIKHISQIVLNLLPVTLRNGYKIPKSREHNEPSAHYTLNRTEEDIGNESKLISETLEEVGVTTQISSISLIRILRDYKRVMNIRDNEVVQKSRQIKLKPSYDPDLNHIIELAIFGFGITKEKLFASDWWPSLMDEWSHFDDNSLNRSLHRPSDIEMISDIYHILGHQTDFDISMNIKKVFYNESLLYIPLMKSTLYNWVPIDYNNMVWSDPYDFFHGTFIVLSKFINKSKISNLRPFFLSLVSEQPIHHHYAYLWLRECPNLLKDESKEGKIKFESFINVSINTFLKVFQKMSQYKKNSWWNEFLDNAKIPIKGIYKFLKREQCCVEDFPIGSLRSDSFQIPLAISSSPSSQFFYKDILKVKTLSECYKVTYEVNYGRNIRSHIKFANKGRNKIWLTLEFWGILILLFKHKSLDIYLSIMRILEEKKTFDSEQSLKSKNSNHSVTDCEFCVSESEMLEQISNSYEFEPLSVSERYSNANEEIAYQIANWLISFVNTYEVEVDDIELKFDLNINDKNLPKTSRRKIGVLFRQIPNKNSASILLVNKSMDKSNQLKDLYTLLLDPLKGLTGLNSIINIDLYELLILSSSQRLLLLSKHVPILDDLSSKRDERFTMDNVVKEGFELLKKCSRSGCLLRKDTDIENKSLHVEKNDLLSELSIKRVDYNRADNNDPHIKVKSNNTGDYKEMTKNTDVLESNLDSIIKEYIKKNPLSLGNATDESLTIEKITKMVGFWGEKVSFEAIIPNAISRKLTLKSIDHNLIEDYLSRKFVNNYIQNEVIDMEDLKDWTGIEDMKIEDNNIFQDQQRDLFIKCKIKCFKESDTTTIKLIWLNSLNESFLPFDFILLREYFSEEEFSVSQNYKQQVLALIEVKTTKLPIWQFNISGNELLSAKKAVDKFKLLIIKDAGSSEPQWALIDDVEGFIQESCTLINGVFEANFSDFCCLNSNTSGVLDNMY</sequence>
<reference evidence="3" key="2">
    <citation type="submission" date="2015-08" db="EMBL/GenBank/DDBJ databases">
        <authorList>
            <person name="Babu N.S."/>
            <person name="Beckwith C.J."/>
            <person name="Beseler K.G."/>
            <person name="Brison A."/>
            <person name="Carone J.V."/>
            <person name="Caskin T.P."/>
            <person name="Diamond M."/>
            <person name="Durham M.E."/>
            <person name="Foxe J.M."/>
            <person name="Go M."/>
            <person name="Henderson B.A."/>
            <person name="Jones I.B."/>
            <person name="McGettigan J.A."/>
            <person name="Micheletti S.J."/>
            <person name="Nasrallah M.E."/>
            <person name="Ortiz D."/>
            <person name="Piller C.R."/>
            <person name="Privatt S.R."/>
            <person name="Schneider S.L."/>
            <person name="Sharp S."/>
            <person name="Smith T.C."/>
            <person name="Stanton J.D."/>
            <person name="Ullery H.E."/>
            <person name="Wilson R.J."/>
            <person name="Serrano M.G."/>
            <person name="Buck G."/>
            <person name="Lee V."/>
            <person name="Wang Y."/>
            <person name="Carvalho R."/>
            <person name="Voegtly L."/>
            <person name="Shi R."/>
            <person name="Duckworth R."/>
            <person name="Johnson A."/>
            <person name="Loviza R."/>
            <person name="Walstead R."/>
            <person name="Shah Z."/>
            <person name="Kiflezghi M."/>
            <person name="Wade K."/>
            <person name="Ball S.L."/>
            <person name="Bradley K.W."/>
            <person name="Asai D.J."/>
            <person name="Bowman C.A."/>
            <person name="Russell D.A."/>
            <person name="Pope W.H."/>
            <person name="Jacobs-Sera D."/>
            <person name="Hendrix R.W."/>
            <person name="Hatfull G.F."/>
        </authorList>
    </citation>
    <scope>NUCLEOTIDE SEQUENCE [LARGE SCALE GENOMIC DNA]</scope>
</reference>
<accession>A0A0S4TKF2</accession>
<dbReference type="NCBIfam" id="NF047352">
    <property type="entry name" value="P_loop_sacsin"/>
    <property type="match status" value="1"/>
</dbReference>
<feature type="domain" description="Protein NO VEIN C-terminal" evidence="1">
    <location>
        <begin position="1986"/>
        <end position="2078"/>
    </location>
</feature>